<reference evidence="1" key="2">
    <citation type="submission" date="2015-06" db="UniProtKB">
        <authorList>
            <consortium name="EnsemblMetazoa"/>
        </authorList>
    </citation>
    <scope>IDENTIFICATION</scope>
</reference>
<proteinExistence type="predicted"/>
<protein>
    <submittedName>
        <fullName evidence="1">Uncharacterized protein</fullName>
    </submittedName>
</protein>
<dbReference type="EMBL" id="CAQQ02068250">
    <property type="status" value="NOT_ANNOTATED_CDS"/>
    <property type="molecule type" value="Genomic_DNA"/>
</dbReference>
<dbReference type="EMBL" id="CAQQ02068252">
    <property type="status" value="NOT_ANNOTATED_CDS"/>
    <property type="molecule type" value="Genomic_DNA"/>
</dbReference>
<organism evidence="1 2">
    <name type="scientific">Megaselia scalaris</name>
    <name type="common">Humpbacked fly</name>
    <name type="synonym">Phora scalaris</name>
    <dbReference type="NCBI Taxonomy" id="36166"/>
    <lineage>
        <taxon>Eukaryota</taxon>
        <taxon>Metazoa</taxon>
        <taxon>Ecdysozoa</taxon>
        <taxon>Arthropoda</taxon>
        <taxon>Hexapoda</taxon>
        <taxon>Insecta</taxon>
        <taxon>Pterygota</taxon>
        <taxon>Neoptera</taxon>
        <taxon>Endopterygota</taxon>
        <taxon>Diptera</taxon>
        <taxon>Brachycera</taxon>
        <taxon>Muscomorpha</taxon>
        <taxon>Platypezoidea</taxon>
        <taxon>Phoridae</taxon>
        <taxon>Megaseliini</taxon>
        <taxon>Megaselia</taxon>
    </lineage>
</organism>
<dbReference type="AlphaFoldDB" id="T1GLQ1"/>
<evidence type="ECO:0000313" key="1">
    <source>
        <dbReference type="EnsemblMetazoa" id="MESCA004464-PA"/>
    </source>
</evidence>
<dbReference type="EMBL" id="CAQQ02068249">
    <property type="status" value="NOT_ANNOTATED_CDS"/>
    <property type="molecule type" value="Genomic_DNA"/>
</dbReference>
<reference evidence="2" key="1">
    <citation type="submission" date="2013-02" db="EMBL/GenBank/DDBJ databases">
        <authorList>
            <person name="Hughes D."/>
        </authorList>
    </citation>
    <scope>NUCLEOTIDE SEQUENCE</scope>
    <source>
        <strain>Durham</strain>
        <strain evidence="2">NC isolate 2 -- Noor lab</strain>
    </source>
</reference>
<dbReference type="STRING" id="36166.T1GLQ1"/>
<accession>T1GLQ1</accession>
<dbReference type="EMBL" id="CAQQ02068251">
    <property type="status" value="NOT_ANNOTATED_CDS"/>
    <property type="molecule type" value="Genomic_DNA"/>
</dbReference>
<evidence type="ECO:0000313" key="2">
    <source>
        <dbReference type="Proteomes" id="UP000015102"/>
    </source>
</evidence>
<sequence>MKDTQYGLSGALLTLREYDECFLKRSTESMGRMEIRPRANFYLYVEVQFISGNSPSGGQIWYHVEIRLPLEWGDFPLKSGISPQDSSGANSPLKIVESEFPPDRANFKFPSLILALCSSQKRYYKSQGWALSIIYVVSNISVGVVATDIWIEDIRTFVAEFPFLEPRTIADAILYALNTPPNVEITEFTIKPLGERF</sequence>
<keyword evidence="2" id="KW-1185">Reference proteome</keyword>
<dbReference type="EnsemblMetazoa" id="MESCA004464-RA">
    <property type="protein sequence ID" value="MESCA004464-PA"/>
    <property type="gene ID" value="MESCA004464"/>
</dbReference>
<dbReference type="Proteomes" id="UP000015102">
    <property type="component" value="Unassembled WGS sequence"/>
</dbReference>
<name>T1GLQ1_MEGSC</name>
<dbReference type="HOGENOM" id="CLU_1385615_0_0_1"/>